<feature type="signal peptide" evidence="3">
    <location>
        <begin position="1"/>
        <end position="25"/>
    </location>
</feature>
<dbReference type="Pfam" id="PF00496">
    <property type="entry name" value="SBP_bac_5"/>
    <property type="match status" value="1"/>
</dbReference>
<accession>A0A157NNM2</accession>
<organism evidence="5 6">
    <name type="scientific">Bordetella trematum</name>
    <dbReference type="NCBI Taxonomy" id="123899"/>
    <lineage>
        <taxon>Bacteria</taxon>
        <taxon>Pseudomonadati</taxon>
        <taxon>Pseudomonadota</taxon>
        <taxon>Betaproteobacteria</taxon>
        <taxon>Burkholderiales</taxon>
        <taxon>Alcaligenaceae</taxon>
        <taxon>Bordetella</taxon>
    </lineage>
</organism>
<dbReference type="GO" id="GO:0043190">
    <property type="term" value="C:ATP-binding cassette (ABC) transporter complex"/>
    <property type="evidence" value="ECO:0007669"/>
    <property type="project" value="InterPro"/>
</dbReference>
<dbReference type="CDD" id="cd08502">
    <property type="entry name" value="PBP2_NikA_DppA_OppA_like_16"/>
    <property type="match status" value="1"/>
</dbReference>
<comment type="similarity">
    <text evidence="1">Belongs to the bacterial solute-binding protein 5 family.</text>
</comment>
<dbReference type="InterPro" id="IPR039424">
    <property type="entry name" value="SBP_5"/>
</dbReference>
<dbReference type="SUPFAM" id="SSF53850">
    <property type="entry name" value="Periplasmic binding protein-like II"/>
    <property type="match status" value="1"/>
</dbReference>
<evidence type="ECO:0000259" key="4">
    <source>
        <dbReference type="Pfam" id="PF00496"/>
    </source>
</evidence>
<keyword evidence="2 3" id="KW-0732">Signal</keyword>
<dbReference type="GeneID" id="56590314"/>
<dbReference type="InterPro" id="IPR000914">
    <property type="entry name" value="SBP_5_dom"/>
</dbReference>
<gene>
    <name evidence="5" type="primary">gsiB_4</name>
    <name evidence="5" type="ORF">SAMEA3906487_02427</name>
</gene>
<evidence type="ECO:0000313" key="5">
    <source>
        <dbReference type="EMBL" id="SAI70752.1"/>
    </source>
</evidence>
<dbReference type="AlphaFoldDB" id="A0A157NNM2"/>
<dbReference type="PANTHER" id="PTHR30290">
    <property type="entry name" value="PERIPLASMIC BINDING COMPONENT OF ABC TRANSPORTER"/>
    <property type="match status" value="1"/>
</dbReference>
<feature type="domain" description="Solute-binding protein family 5" evidence="4">
    <location>
        <begin position="73"/>
        <end position="447"/>
    </location>
</feature>
<dbReference type="Gene3D" id="3.40.190.10">
    <property type="entry name" value="Periplasmic binding protein-like II"/>
    <property type="match status" value="1"/>
</dbReference>
<protein>
    <submittedName>
        <fullName evidence="5">Extracellular substrate-binding protein</fullName>
    </submittedName>
</protein>
<dbReference type="Gene3D" id="3.90.76.10">
    <property type="entry name" value="Dipeptide-binding Protein, Domain 1"/>
    <property type="match status" value="1"/>
</dbReference>
<sequence length="530" mass="59029">MDRRSFLLATGASAAAFGLPNLAWAAPAKKVFRWVPQADLTLLDPMFTTVAMTQVHAQLVFDTLFGLDEQYQPTPQMAESAKSENDGLLWTITLRDGLKFHDGSPVRAQDAVASIQRWAKKDLMGRSLMQSTESLTALDDKTLQFKLKKPFPLILNALGRQSGNMAAIMPERLAQLPETEAVKEMVGSGPFTFDKDKWVSGSRVVYNKFDGYAPRKEDVKPSFTSGPKIAHVDEVNWHIIPDRATAIAALQANEVDGVEMVDPDFLPILSQDPNIHLVKRSLPTIGVMRLNHLHAPFNNPDIRRAVLSAVNQTEYMTAMNGADFPEYWSDRCGVFVPGSPMDSDAGMEKLTGKRDIEAARKAIKDAGYKGEKVVLLDPVDFPTWHAAALVTADLFKRLGFNVDVQTMDWGTAVQRRNNQEAPENGGWSVAFTGNTGPNNLDPAGHLAMRGNGKQAWFGWPTSERLEQLRLDWFNAPDLETQKKIGREIQLQVFEDVPYIPLGATYPVTALRKPWKDFQPQMSLFYTVNKD</sequence>
<dbReference type="GO" id="GO:0030288">
    <property type="term" value="C:outer membrane-bounded periplasmic space"/>
    <property type="evidence" value="ECO:0007669"/>
    <property type="project" value="UniProtKB-ARBA"/>
</dbReference>
<proteinExistence type="inferred from homology"/>
<dbReference type="RefSeq" id="WP_025518123.1">
    <property type="nucleotide sequence ID" value="NZ_CP016340.1"/>
</dbReference>
<dbReference type="eggNOG" id="COG0747">
    <property type="taxonomic scope" value="Bacteria"/>
</dbReference>
<dbReference type="PANTHER" id="PTHR30290:SF38">
    <property type="entry name" value="D,D-DIPEPTIDE-BINDING PERIPLASMIC PROTEIN DDPA-RELATED"/>
    <property type="match status" value="1"/>
</dbReference>
<evidence type="ECO:0000256" key="1">
    <source>
        <dbReference type="ARBA" id="ARBA00005695"/>
    </source>
</evidence>
<dbReference type="PIRSF" id="PIRSF002741">
    <property type="entry name" value="MppA"/>
    <property type="match status" value="1"/>
</dbReference>
<name>A0A157NNM2_9BORD</name>
<dbReference type="Proteomes" id="UP000076825">
    <property type="component" value="Chromosome 1"/>
</dbReference>
<reference evidence="5 6" key="1">
    <citation type="submission" date="2016-04" db="EMBL/GenBank/DDBJ databases">
        <authorList>
            <consortium name="Pathogen Informatics"/>
        </authorList>
    </citation>
    <scope>NUCLEOTIDE SEQUENCE [LARGE SCALE GENOMIC DNA]</scope>
    <source>
        <strain evidence="5 6">H044680328</strain>
    </source>
</reference>
<dbReference type="InterPro" id="IPR030678">
    <property type="entry name" value="Peptide/Ni-bd"/>
</dbReference>
<feature type="chain" id="PRO_5009816545" evidence="3">
    <location>
        <begin position="26"/>
        <end position="530"/>
    </location>
</feature>
<dbReference type="GO" id="GO:0015833">
    <property type="term" value="P:peptide transport"/>
    <property type="evidence" value="ECO:0007669"/>
    <property type="project" value="TreeGrafter"/>
</dbReference>
<evidence type="ECO:0000313" key="6">
    <source>
        <dbReference type="Proteomes" id="UP000076825"/>
    </source>
</evidence>
<keyword evidence="6" id="KW-1185">Reference proteome</keyword>
<dbReference type="GO" id="GO:1904680">
    <property type="term" value="F:peptide transmembrane transporter activity"/>
    <property type="evidence" value="ECO:0007669"/>
    <property type="project" value="TreeGrafter"/>
</dbReference>
<dbReference type="OrthoDB" id="9801799at2"/>
<dbReference type="STRING" id="123899.SAMEA3906487_02427"/>
<dbReference type="InterPro" id="IPR006311">
    <property type="entry name" value="TAT_signal"/>
</dbReference>
<evidence type="ECO:0000256" key="3">
    <source>
        <dbReference type="SAM" id="SignalP"/>
    </source>
</evidence>
<dbReference type="KEGG" id="btrm:SAMEA390648702427"/>
<dbReference type="EMBL" id="LT546645">
    <property type="protein sequence ID" value="SAI70752.1"/>
    <property type="molecule type" value="Genomic_DNA"/>
</dbReference>
<dbReference type="PATRIC" id="fig|123899.6.peg.2414"/>
<dbReference type="PROSITE" id="PS51318">
    <property type="entry name" value="TAT"/>
    <property type="match status" value="1"/>
</dbReference>
<dbReference type="Gene3D" id="3.10.105.10">
    <property type="entry name" value="Dipeptide-binding Protein, Domain 3"/>
    <property type="match status" value="1"/>
</dbReference>
<evidence type="ECO:0000256" key="2">
    <source>
        <dbReference type="ARBA" id="ARBA00022729"/>
    </source>
</evidence>